<dbReference type="PANTHER" id="PTHR14614">
    <property type="entry name" value="HEPATOCELLULAR CARCINOMA-ASSOCIATED ANTIGEN"/>
    <property type="match status" value="1"/>
</dbReference>
<dbReference type="AlphaFoldDB" id="A0ABD3GU01"/>
<sequence length="190" mass="21648">MVNCRELEIAGKSLVIWEHDDAIDERGNSQTGSWIWDCALVLAHWFETAAWSPASFQGKRVVELGSGTGLPGLAAASLGAEVTLTDKKSLLPGLERNVIENRLSDRVKVQELEWGQSVEHLHPPVDYVLMSDLLYDNNSMPELVKTVTELTDKNSQILLSYELRPGTTEYFQEFRKQGYVWVWEKFFRFD</sequence>
<dbReference type="CDD" id="cd02440">
    <property type="entry name" value="AdoMet_MTases"/>
    <property type="match status" value="1"/>
</dbReference>
<evidence type="ECO:0000313" key="1">
    <source>
        <dbReference type="EMBL" id="KAL3680614.1"/>
    </source>
</evidence>
<dbReference type="Proteomes" id="UP001633002">
    <property type="component" value="Unassembled WGS sequence"/>
</dbReference>
<keyword evidence="2" id="KW-1185">Reference proteome</keyword>
<protein>
    <submittedName>
        <fullName evidence="1">Uncharacterized protein</fullName>
    </submittedName>
</protein>
<organism evidence="1 2">
    <name type="scientific">Riccia sorocarpa</name>
    <dbReference type="NCBI Taxonomy" id="122646"/>
    <lineage>
        <taxon>Eukaryota</taxon>
        <taxon>Viridiplantae</taxon>
        <taxon>Streptophyta</taxon>
        <taxon>Embryophyta</taxon>
        <taxon>Marchantiophyta</taxon>
        <taxon>Marchantiopsida</taxon>
        <taxon>Marchantiidae</taxon>
        <taxon>Marchantiales</taxon>
        <taxon>Ricciaceae</taxon>
        <taxon>Riccia</taxon>
    </lineage>
</organism>
<comment type="caution">
    <text evidence="1">The sequence shown here is derived from an EMBL/GenBank/DDBJ whole genome shotgun (WGS) entry which is preliminary data.</text>
</comment>
<dbReference type="Gene3D" id="3.40.50.150">
    <property type="entry name" value="Vaccinia Virus protein VP39"/>
    <property type="match status" value="1"/>
</dbReference>
<dbReference type="EMBL" id="JBJQOH010000007">
    <property type="protein sequence ID" value="KAL3680614.1"/>
    <property type="molecule type" value="Genomic_DNA"/>
</dbReference>
<dbReference type="SUPFAM" id="SSF53335">
    <property type="entry name" value="S-adenosyl-L-methionine-dependent methyltransferases"/>
    <property type="match status" value="1"/>
</dbReference>
<reference evidence="1 2" key="1">
    <citation type="submission" date="2024-09" db="EMBL/GenBank/DDBJ databases">
        <title>Chromosome-scale assembly of Riccia sorocarpa.</title>
        <authorList>
            <person name="Paukszto L."/>
        </authorList>
    </citation>
    <scope>NUCLEOTIDE SEQUENCE [LARGE SCALE GENOMIC DNA]</scope>
    <source>
        <strain evidence="1">LP-2024</strain>
        <tissue evidence="1">Aerial parts of the thallus</tissue>
    </source>
</reference>
<accession>A0ABD3GU01</accession>
<dbReference type="PANTHER" id="PTHR14614:SF123">
    <property type="entry name" value="OS04G0645500 PROTEIN"/>
    <property type="match status" value="1"/>
</dbReference>
<name>A0ABD3GU01_9MARC</name>
<proteinExistence type="predicted"/>
<dbReference type="InterPro" id="IPR019410">
    <property type="entry name" value="Methyltransf_16"/>
</dbReference>
<dbReference type="InterPro" id="IPR029063">
    <property type="entry name" value="SAM-dependent_MTases_sf"/>
</dbReference>
<evidence type="ECO:0000313" key="2">
    <source>
        <dbReference type="Proteomes" id="UP001633002"/>
    </source>
</evidence>
<dbReference type="Pfam" id="PF10294">
    <property type="entry name" value="Methyltransf_16"/>
    <property type="match status" value="1"/>
</dbReference>
<gene>
    <name evidence="1" type="ORF">R1sor_023570</name>
</gene>